<proteinExistence type="predicted"/>
<evidence type="ECO:0000313" key="1">
    <source>
        <dbReference type="Proteomes" id="UP000694864"/>
    </source>
</evidence>
<dbReference type="Proteomes" id="UP000694864">
    <property type="component" value="Chromosome 6"/>
</dbReference>
<dbReference type="RefSeq" id="XP_010518310.1">
    <property type="nucleotide sequence ID" value="XM_010520008.1"/>
</dbReference>
<organism evidence="1 2">
    <name type="scientific">Camelina sativa</name>
    <name type="common">False flax</name>
    <name type="synonym">Myagrum sativum</name>
    <dbReference type="NCBI Taxonomy" id="90675"/>
    <lineage>
        <taxon>Eukaryota</taxon>
        <taxon>Viridiplantae</taxon>
        <taxon>Streptophyta</taxon>
        <taxon>Embryophyta</taxon>
        <taxon>Tracheophyta</taxon>
        <taxon>Spermatophyta</taxon>
        <taxon>Magnoliopsida</taxon>
        <taxon>eudicotyledons</taxon>
        <taxon>Gunneridae</taxon>
        <taxon>Pentapetalae</taxon>
        <taxon>rosids</taxon>
        <taxon>malvids</taxon>
        <taxon>Brassicales</taxon>
        <taxon>Brassicaceae</taxon>
        <taxon>Camelineae</taxon>
        <taxon>Camelina</taxon>
    </lineage>
</organism>
<dbReference type="PANTHER" id="PTHR33978">
    <property type="entry name" value="SERINE/THREONINE-KINASE"/>
    <property type="match status" value="1"/>
</dbReference>
<reference evidence="1" key="1">
    <citation type="journal article" date="2014" name="Nat. Commun.">
        <title>The emerging biofuel crop Camelina sativa retains a highly undifferentiated hexaploid genome structure.</title>
        <authorList>
            <person name="Kagale S."/>
            <person name="Koh C."/>
            <person name="Nixon J."/>
            <person name="Bollina V."/>
            <person name="Clarke W.E."/>
            <person name="Tuteja R."/>
            <person name="Spillane C."/>
            <person name="Robinson S.J."/>
            <person name="Links M.G."/>
            <person name="Clarke C."/>
            <person name="Higgins E.E."/>
            <person name="Huebert T."/>
            <person name="Sharpe A.G."/>
            <person name="Parkin I.A."/>
        </authorList>
    </citation>
    <scope>NUCLEOTIDE SEQUENCE [LARGE SCALE GENOMIC DNA]</scope>
    <source>
        <strain evidence="1">cv. DH55</strain>
    </source>
</reference>
<dbReference type="PANTHER" id="PTHR33978:SF30">
    <property type="entry name" value="EXPRESSED PROTEIN"/>
    <property type="match status" value="1"/>
</dbReference>
<accession>A0ABM0ZNN3</accession>
<sequence>MQVTHNRDHKIWDCGSPLYDSYELASFAHIIERRQQMPLSPLARQCKSGVTLRALMNKDNEECSSASTTTTRVRDINRRKRWWNGKKNDEKKERINKKKMFACFFFAI</sequence>
<dbReference type="GeneID" id="104793612"/>
<reference evidence="2" key="2">
    <citation type="submission" date="2025-08" db="UniProtKB">
        <authorList>
            <consortium name="RefSeq"/>
        </authorList>
    </citation>
    <scope>IDENTIFICATION</scope>
    <source>
        <tissue evidence="2">Leaf</tissue>
    </source>
</reference>
<name>A0ABM0ZNN3_CAMSA</name>
<gene>
    <name evidence="2" type="primary">LOC104793612</name>
</gene>
<keyword evidence="1" id="KW-1185">Reference proteome</keyword>
<protein>
    <submittedName>
        <fullName evidence="2">Uncharacterized protein LOC104793612</fullName>
    </submittedName>
</protein>
<evidence type="ECO:0000313" key="2">
    <source>
        <dbReference type="RefSeq" id="XP_010518310.1"/>
    </source>
</evidence>